<dbReference type="Gene3D" id="2.130.10.10">
    <property type="entry name" value="YVTN repeat-like/Quinoprotein amine dehydrogenase"/>
    <property type="match status" value="1"/>
</dbReference>
<feature type="compositionally biased region" description="Basic and acidic residues" evidence="5">
    <location>
        <begin position="892"/>
        <end position="924"/>
    </location>
</feature>
<dbReference type="GO" id="GO:0036159">
    <property type="term" value="P:inner dynein arm assembly"/>
    <property type="evidence" value="ECO:0007669"/>
    <property type="project" value="TreeGrafter"/>
</dbReference>
<sequence>MRMLRHCHDSIYAFESSPKINNNNNNYTPDDDGPSHGGPLKRRPYIKKFVQPDSDDDVEDLQKLYNVQESWRTLIMLPTCQKVMISETAQKAMKVQVGYNVTQEFPWKQVQFKLLRDHLFEELENGADLNKQFKGFNPEEYVLIGYCPILTEAEDDPPEGDPYIFFISGKDAKLAMGIIQNMEAFERWRMQRRLRKKPRRWVSMGSEHEMSIMVERFREEPVDVEIQSVYPIQEPKHTAFHYRMAKDVRDGVIELLPSEAIKWDNVARRRITVAVQSSPALIDREQQTNPTFPTNAWSQYLYEIDADDLELDESDVEEVEPGRASRPVTPVPAEEELVKPPPEMSEQIQFLLETLEFNQIDSYRNDYQLIASRNVVRYTNPYLQEFICFANISKSDKRFVASTDWYPTISGLVAVSYAFTTPVTVDLATHHNNFVQRAVLEPNPVLLWSFADNLNYKLEFEAPFEVTCLSFCPYNADILIGGCQNGLLTIWDMQGRCEHLDEEEYLTPAQANYRALIGEFLNWTLELDEESIVAPATLSPLELSPKGAITGIYWLSQHFYLNHFGKVYNDPDKRVQHNFFVTCAFDGTVSFWNLDGDGSRKEKEQAQRNRNLPKELTQNESAMKGKTIKPTYSIMYNEPLTGIIADTSVFSIVTPPIKKINESPANYPTKLQAKDPPDLRQSMILSTYYGHISRVEWQGVYSEAGAVEQVNCSQQFAMVHDGPVVAISKNPFYPELFASIGRTVFALWKEDYHDSPIIWRKRPADLTAVAWSESRPAVLYLTRMDGMLEAWDILARDDDAVLTEVLGGGIITAVTEHRPSLPHKILGIGDYNSSIRMVKLPQSFDVPLHNELGKLMDYVLRQITRKMNIRAWEDKYYELNKDIIEAKRQAEEETRKEMERIEREAQNPRKRESQTDEAADEKPKAGAPYCERMAKKWDDLNLHRMMTILMSRKQMDPEKLARETALEKERHAYENAKKDSHARLLQTIEEDVASIRSRILPAEVQDMQRSEMIAERIKREMENAESYESVCEEAFDKLRNFPDFKTIDYIELLERGQQRRQLLDQSLGGNTERKLWYELRDTDGTLAECDFGCDLLYTNRSLRIPSQEQVPEKSQSIEEILQEQPLRDSAESVEVV</sequence>
<dbReference type="OrthoDB" id="6619788at2759"/>
<dbReference type="GO" id="GO:0060294">
    <property type="term" value="P:cilium movement involved in cell motility"/>
    <property type="evidence" value="ECO:0007669"/>
    <property type="project" value="TreeGrafter"/>
</dbReference>
<dbReference type="InterPro" id="IPR036322">
    <property type="entry name" value="WD40_repeat_dom_sf"/>
</dbReference>
<feature type="region of interest" description="Disordered" evidence="5">
    <location>
        <begin position="598"/>
        <end position="621"/>
    </location>
</feature>
<gene>
    <name evidence="6" type="ORF">Dbus_chr3Lg470</name>
</gene>
<comment type="subcellular location">
    <subcellularLocation>
        <location evidence="1">Cytoplasm</location>
    </subcellularLocation>
</comment>
<dbReference type="GO" id="GO:0036156">
    <property type="term" value="C:inner dynein arm"/>
    <property type="evidence" value="ECO:0007669"/>
    <property type="project" value="TreeGrafter"/>
</dbReference>
<evidence type="ECO:0000313" key="7">
    <source>
        <dbReference type="Proteomes" id="UP000494163"/>
    </source>
</evidence>
<keyword evidence="4" id="KW-0677">Repeat</keyword>
<dbReference type="AlphaFoldDB" id="A0A0M4E8Q4"/>
<keyword evidence="3" id="KW-0853">WD repeat</keyword>
<feature type="region of interest" description="Disordered" evidence="5">
    <location>
        <begin position="15"/>
        <end position="42"/>
    </location>
</feature>
<dbReference type="InterPro" id="IPR015943">
    <property type="entry name" value="WD40/YVTN_repeat-like_dom_sf"/>
</dbReference>
<dbReference type="SMART" id="SM00320">
    <property type="entry name" value="WD40"/>
    <property type="match status" value="3"/>
</dbReference>
<name>A0A0M4E8Q4_DROBS</name>
<evidence type="ECO:0000256" key="1">
    <source>
        <dbReference type="ARBA" id="ARBA00004496"/>
    </source>
</evidence>
<evidence type="ECO:0000256" key="3">
    <source>
        <dbReference type="ARBA" id="ARBA00022574"/>
    </source>
</evidence>
<proteinExistence type="predicted"/>
<dbReference type="GO" id="GO:0045504">
    <property type="term" value="F:dynein heavy chain binding"/>
    <property type="evidence" value="ECO:0007669"/>
    <property type="project" value="TreeGrafter"/>
</dbReference>
<dbReference type="Proteomes" id="UP000494163">
    <property type="component" value="Chromosome 3L"/>
</dbReference>
<protein>
    <submittedName>
        <fullName evidence="6">CG14838</fullName>
    </submittedName>
</protein>
<dbReference type="InterPro" id="IPR001680">
    <property type="entry name" value="WD40_rpt"/>
</dbReference>
<evidence type="ECO:0000256" key="4">
    <source>
        <dbReference type="ARBA" id="ARBA00022737"/>
    </source>
</evidence>
<dbReference type="EMBL" id="CP012525">
    <property type="protein sequence ID" value="ALC43304.1"/>
    <property type="molecule type" value="Genomic_DNA"/>
</dbReference>
<evidence type="ECO:0000313" key="6">
    <source>
        <dbReference type="EMBL" id="ALC43304.1"/>
    </source>
</evidence>
<feature type="compositionally biased region" description="Basic and acidic residues" evidence="5">
    <location>
        <begin position="598"/>
        <end position="607"/>
    </location>
</feature>
<dbReference type="PANTHER" id="PTHR12442:SF5">
    <property type="entry name" value="DYNEIN AXONEMAL INTERMEDIATE CHAIN 3"/>
    <property type="match status" value="1"/>
</dbReference>
<keyword evidence="2" id="KW-0963">Cytoplasm</keyword>
<keyword evidence="7" id="KW-1185">Reference proteome</keyword>
<dbReference type="PANTHER" id="PTHR12442">
    <property type="entry name" value="DYNEIN INTERMEDIATE CHAIN"/>
    <property type="match status" value="1"/>
</dbReference>
<feature type="region of interest" description="Disordered" evidence="5">
    <location>
        <begin position="892"/>
        <end position="926"/>
    </location>
</feature>
<feature type="region of interest" description="Disordered" evidence="5">
    <location>
        <begin position="317"/>
        <end position="339"/>
    </location>
</feature>
<dbReference type="OMA" id="WRKRPCD"/>
<feature type="region of interest" description="Disordered" evidence="5">
    <location>
        <begin position="1107"/>
        <end position="1136"/>
    </location>
</feature>
<dbReference type="InterPro" id="IPR050687">
    <property type="entry name" value="Dynein_IC"/>
</dbReference>
<reference evidence="6 7" key="1">
    <citation type="submission" date="2015-08" db="EMBL/GenBank/DDBJ databases">
        <title>Ancestral chromatin configuration constrains chromatin evolution on differentiating sex chromosomes in Drosophila.</title>
        <authorList>
            <person name="Zhou Q."/>
            <person name="Bachtrog D."/>
        </authorList>
    </citation>
    <scope>NUCLEOTIDE SEQUENCE [LARGE SCALE GENOMIC DNA]</scope>
    <source>
        <tissue evidence="6">Whole larvae</tissue>
    </source>
</reference>
<organism evidence="6 7">
    <name type="scientific">Drosophila busckii</name>
    <name type="common">Fruit fly</name>
    <dbReference type="NCBI Taxonomy" id="30019"/>
    <lineage>
        <taxon>Eukaryota</taxon>
        <taxon>Metazoa</taxon>
        <taxon>Ecdysozoa</taxon>
        <taxon>Arthropoda</taxon>
        <taxon>Hexapoda</taxon>
        <taxon>Insecta</taxon>
        <taxon>Pterygota</taxon>
        <taxon>Neoptera</taxon>
        <taxon>Endopterygota</taxon>
        <taxon>Diptera</taxon>
        <taxon>Brachycera</taxon>
        <taxon>Muscomorpha</taxon>
        <taxon>Ephydroidea</taxon>
        <taxon>Drosophilidae</taxon>
        <taxon>Drosophila</taxon>
    </lineage>
</organism>
<evidence type="ECO:0000256" key="5">
    <source>
        <dbReference type="SAM" id="MobiDB-lite"/>
    </source>
</evidence>
<accession>A0A0M4E8Q4</accession>
<dbReference type="STRING" id="30019.A0A0M4E8Q4"/>
<dbReference type="SUPFAM" id="SSF50978">
    <property type="entry name" value="WD40 repeat-like"/>
    <property type="match status" value="1"/>
</dbReference>
<evidence type="ECO:0000256" key="2">
    <source>
        <dbReference type="ARBA" id="ARBA00022490"/>
    </source>
</evidence>
<dbReference type="GO" id="GO:0045503">
    <property type="term" value="F:dynein light chain binding"/>
    <property type="evidence" value="ECO:0007669"/>
    <property type="project" value="TreeGrafter"/>
</dbReference>